<keyword evidence="2 6" id="KW-0808">Transferase</keyword>
<sequence>MILLASNATALPVLYYLQQHNLLSGIICPKRQTEDILQFRDLANAADVPFSMVEREELFPVISAMITKTHAGMVLVYTFPYRIPSSLFSCVSYGFYNIHYSLLPAYKGPAPLFWQLKKGDKESGITIHQMDDQFDQGPVVRQLAVPILQGENEGLLGLRLSHLSVALLKELIETDFRPAGEEHKEQHPSYFSRPDAQDIAISWQHQTAAEIENLVNACNPYTKGAVTWFRQQPIRILEVNPADAADIPETTPGTIIHADPQHGIFVLCADRNILRINILQLSEGIFTGFKLSAIGVKAGDRFEDMPALHSRKQTHQIINKH</sequence>
<name>A0A1H3XDL7_9SPHI</name>
<dbReference type="GO" id="GO:0004479">
    <property type="term" value="F:methionyl-tRNA formyltransferase activity"/>
    <property type="evidence" value="ECO:0007669"/>
    <property type="project" value="TreeGrafter"/>
</dbReference>
<dbReference type="InterPro" id="IPR036477">
    <property type="entry name" value="Formyl_transf_N_sf"/>
</dbReference>
<dbReference type="SUPFAM" id="SSF53328">
    <property type="entry name" value="Formyltransferase"/>
    <property type="match status" value="1"/>
</dbReference>
<dbReference type="AlphaFoldDB" id="A0A1H3XDL7"/>
<dbReference type="PANTHER" id="PTHR11138">
    <property type="entry name" value="METHIONYL-TRNA FORMYLTRANSFERASE"/>
    <property type="match status" value="1"/>
</dbReference>
<dbReference type="SUPFAM" id="SSF50486">
    <property type="entry name" value="FMT C-terminal domain-like"/>
    <property type="match status" value="1"/>
</dbReference>
<evidence type="ECO:0000313" key="6">
    <source>
        <dbReference type="EMBL" id="SDZ97486.1"/>
    </source>
</evidence>
<evidence type="ECO:0000256" key="2">
    <source>
        <dbReference type="ARBA" id="ARBA00022679"/>
    </source>
</evidence>
<dbReference type="EMBL" id="FNRA01000001">
    <property type="protein sequence ID" value="SDZ97486.1"/>
    <property type="molecule type" value="Genomic_DNA"/>
</dbReference>
<dbReference type="Proteomes" id="UP000198850">
    <property type="component" value="Unassembled WGS sequence"/>
</dbReference>
<proteinExistence type="inferred from homology"/>
<comment type="similarity">
    <text evidence="1">Belongs to the Fmt family.</text>
</comment>
<evidence type="ECO:0000256" key="3">
    <source>
        <dbReference type="ARBA" id="ARBA00022917"/>
    </source>
</evidence>
<evidence type="ECO:0000313" key="7">
    <source>
        <dbReference type="Proteomes" id="UP000198850"/>
    </source>
</evidence>
<dbReference type="CDD" id="cd08704">
    <property type="entry name" value="Met_tRNA_FMT_C"/>
    <property type="match status" value="1"/>
</dbReference>
<dbReference type="InterPro" id="IPR005793">
    <property type="entry name" value="Formyl_trans_C"/>
</dbReference>
<protein>
    <submittedName>
        <fullName evidence="6">Methionyl-tRNA formyltransferase/UDP-4-amino-4-deoxy-L-arabinose formyltransferase / UDP-glucuronic acid dehydrogenase (UDP-4-keto-hexauronic acid decarboxylating)</fullName>
    </submittedName>
</protein>
<evidence type="ECO:0000259" key="4">
    <source>
        <dbReference type="Pfam" id="PF00551"/>
    </source>
</evidence>
<evidence type="ECO:0000259" key="5">
    <source>
        <dbReference type="Pfam" id="PF02911"/>
    </source>
</evidence>
<dbReference type="PANTHER" id="PTHR11138:SF5">
    <property type="entry name" value="METHIONYL-TRNA FORMYLTRANSFERASE, MITOCHONDRIAL"/>
    <property type="match status" value="1"/>
</dbReference>
<dbReference type="Gene3D" id="3.40.50.12230">
    <property type="match status" value="1"/>
</dbReference>
<dbReference type="Pfam" id="PF02911">
    <property type="entry name" value="Formyl_trans_C"/>
    <property type="match status" value="1"/>
</dbReference>
<evidence type="ECO:0000256" key="1">
    <source>
        <dbReference type="ARBA" id="ARBA00010699"/>
    </source>
</evidence>
<dbReference type="InterPro" id="IPR011034">
    <property type="entry name" value="Formyl_transferase-like_C_sf"/>
</dbReference>
<keyword evidence="3" id="KW-0648">Protein biosynthesis</keyword>
<dbReference type="Pfam" id="PF00551">
    <property type="entry name" value="Formyl_trans_N"/>
    <property type="match status" value="1"/>
</dbReference>
<gene>
    <name evidence="6" type="ORF">SAMN05443550_101583</name>
</gene>
<keyword evidence="7" id="KW-1185">Reference proteome</keyword>
<dbReference type="InterPro" id="IPR002376">
    <property type="entry name" value="Formyl_transf_N"/>
</dbReference>
<feature type="domain" description="Formyl transferase C-terminal" evidence="5">
    <location>
        <begin position="197"/>
        <end position="283"/>
    </location>
</feature>
<dbReference type="STRING" id="425514.SAMN05443550_101583"/>
<accession>A0A1H3XDL7</accession>
<organism evidence="6 7">
    <name type="scientific">Pedobacter hartonius</name>
    <dbReference type="NCBI Taxonomy" id="425514"/>
    <lineage>
        <taxon>Bacteria</taxon>
        <taxon>Pseudomonadati</taxon>
        <taxon>Bacteroidota</taxon>
        <taxon>Sphingobacteriia</taxon>
        <taxon>Sphingobacteriales</taxon>
        <taxon>Sphingobacteriaceae</taxon>
        <taxon>Pedobacter</taxon>
    </lineage>
</organism>
<feature type="domain" description="Formyl transferase N-terminal" evidence="4">
    <location>
        <begin position="62"/>
        <end position="168"/>
    </location>
</feature>
<reference evidence="6 7" key="1">
    <citation type="submission" date="2016-10" db="EMBL/GenBank/DDBJ databases">
        <authorList>
            <person name="de Groot N.N."/>
        </authorList>
    </citation>
    <scope>NUCLEOTIDE SEQUENCE [LARGE SCALE GENOMIC DNA]</scope>
    <source>
        <strain evidence="6 7">DSM 19033</strain>
    </source>
</reference>
<dbReference type="InterPro" id="IPR044135">
    <property type="entry name" value="Met-tRNA-FMT_C"/>
</dbReference>